<dbReference type="Gene3D" id="1.20.1540.10">
    <property type="entry name" value="Rhomboid-like"/>
    <property type="match status" value="1"/>
</dbReference>
<dbReference type="AlphaFoldDB" id="A0A1X2I7X1"/>
<dbReference type="SUPFAM" id="SSF144091">
    <property type="entry name" value="Rhomboid-like"/>
    <property type="match status" value="1"/>
</dbReference>
<evidence type="ECO:0000313" key="14">
    <source>
        <dbReference type="Proteomes" id="UP000193560"/>
    </source>
</evidence>
<organism evidence="13 14">
    <name type="scientific">Absidia repens</name>
    <dbReference type="NCBI Taxonomy" id="90262"/>
    <lineage>
        <taxon>Eukaryota</taxon>
        <taxon>Fungi</taxon>
        <taxon>Fungi incertae sedis</taxon>
        <taxon>Mucoromycota</taxon>
        <taxon>Mucoromycotina</taxon>
        <taxon>Mucoromycetes</taxon>
        <taxon>Mucorales</taxon>
        <taxon>Cunninghamellaceae</taxon>
        <taxon>Absidia</taxon>
    </lineage>
</organism>
<comment type="function">
    <text evidence="10">Serine protease involved in intramembrane proteolysis.</text>
</comment>
<dbReference type="GO" id="GO:0016020">
    <property type="term" value="C:membrane"/>
    <property type="evidence" value="ECO:0007669"/>
    <property type="project" value="UniProtKB-SubCell"/>
</dbReference>
<dbReference type="InterPro" id="IPR002610">
    <property type="entry name" value="Peptidase_S54_rhomboid-like"/>
</dbReference>
<evidence type="ECO:0000313" key="13">
    <source>
        <dbReference type="EMBL" id="ORZ11226.1"/>
    </source>
</evidence>
<feature type="region of interest" description="Disordered" evidence="11">
    <location>
        <begin position="181"/>
        <end position="205"/>
    </location>
</feature>
<sequence>MSQFIKEKFNFKLSKKSTNSLNLPIQRCESPIPTGSPYYHHYHNGDAQPIHDIDPYQFYNKRAKETQTMTSNQHYIDGSPRIMVVDDTRKSKTEKNVNDDNDIDQYHSYRNSNRRNTQNRFRSTILSLLPASKRKSQSSDRVYLISGNSDLESNYQDRGMENTGTATTDKEKKKVTFFKTPTATAQPTLNSKPPSPPPETARPVMAPPPKQHRRWFPFFSYLFAIGTFILLVYDIFLFKKDYGTIINLSPFNIMLGPNTETFIQSGALFTSCIRADQTSFQCTLKTGQPSTLTPPTWSFSLDNSTNSSNTHSCSIQDLCGLVPTSSDDTSHPGQYYRFFTAIAIHGGIIHWIINVTVLLTFGASIERGLNPFRFAFVWIVSGSFGYVLASLFLNDNTAIMGCFGAINGIFGLALINLYHARHFSSNSGTFLLKLIMLLALGGILGYLPGYNNFSHIGGFIAGILSGIVVVPTTLQFRVNKLGWFLVLLIRMVALAVLGILFYFALTKFYSNQNLMNDCPWCSYISCLPIFNMCSSH</sequence>
<dbReference type="PANTHER" id="PTHR22936">
    <property type="entry name" value="RHOMBOID-RELATED"/>
    <property type="match status" value="1"/>
</dbReference>
<feature type="transmembrane region" description="Helical" evidence="10">
    <location>
        <begin position="398"/>
        <end position="418"/>
    </location>
</feature>
<keyword evidence="5 10" id="KW-0812">Transmembrane</keyword>
<proteinExistence type="inferred from homology"/>
<dbReference type="InterPro" id="IPR022764">
    <property type="entry name" value="Peptidase_S54_rhomboid_dom"/>
</dbReference>
<name>A0A1X2I7X1_9FUNG</name>
<keyword evidence="14" id="KW-1185">Reference proteome</keyword>
<evidence type="ECO:0000256" key="7">
    <source>
        <dbReference type="ARBA" id="ARBA00022825"/>
    </source>
</evidence>
<dbReference type="GO" id="GO:0006508">
    <property type="term" value="P:proteolysis"/>
    <property type="evidence" value="ECO:0007669"/>
    <property type="project" value="UniProtKB-KW"/>
</dbReference>
<comment type="catalytic activity">
    <reaction evidence="1 10">
        <text>Cleaves type-1 transmembrane domains using a catalytic dyad composed of serine and histidine that are contributed by different transmembrane domains.</text>
        <dbReference type="EC" id="3.4.21.105"/>
    </reaction>
</comment>
<dbReference type="InterPro" id="IPR035952">
    <property type="entry name" value="Rhomboid-like_sf"/>
</dbReference>
<accession>A0A1X2I7X1</accession>
<reference evidence="13 14" key="1">
    <citation type="submission" date="2016-07" db="EMBL/GenBank/DDBJ databases">
        <title>Pervasive Adenine N6-methylation of Active Genes in Fungi.</title>
        <authorList>
            <consortium name="DOE Joint Genome Institute"/>
            <person name="Mondo S.J."/>
            <person name="Dannebaum R.O."/>
            <person name="Kuo R.C."/>
            <person name="Labutti K."/>
            <person name="Haridas S."/>
            <person name="Kuo A."/>
            <person name="Salamov A."/>
            <person name="Ahrendt S.R."/>
            <person name="Lipzen A."/>
            <person name="Sullivan W."/>
            <person name="Andreopoulos W.B."/>
            <person name="Clum A."/>
            <person name="Lindquist E."/>
            <person name="Daum C."/>
            <person name="Ramamoorthy G.K."/>
            <person name="Gryganskyi A."/>
            <person name="Culley D."/>
            <person name="Magnuson J.K."/>
            <person name="James T.Y."/>
            <person name="O'Malley M.A."/>
            <person name="Stajich J.E."/>
            <person name="Spatafora J.W."/>
            <person name="Visel A."/>
            <person name="Grigoriev I.V."/>
        </authorList>
    </citation>
    <scope>NUCLEOTIDE SEQUENCE [LARGE SCALE GENOMIC DNA]</scope>
    <source>
        <strain evidence="13 14">NRRL 1336</strain>
    </source>
</reference>
<evidence type="ECO:0000256" key="1">
    <source>
        <dbReference type="ARBA" id="ARBA00000156"/>
    </source>
</evidence>
<evidence type="ECO:0000256" key="6">
    <source>
        <dbReference type="ARBA" id="ARBA00022801"/>
    </source>
</evidence>
<gene>
    <name evidence="13" type="ORF">BCR42DRAFT_421787</name>
</gene>
<evidence type="ECO:0000256" key="8">
    <source>
        <dbReference type="ARBA" id="ARBA00022989"/>
    </source>
</evidence>
<dbReference type="EC" id="3.4.21.105" evidence="10"/>
<dbReference type="GO" id="GO:0004252">
    <property type="term" value="F:serine-type endopeptidase activity"/>
    <property type="evidence" value="ECO:0007669"/>
    <property type="project" value="InterPro"/>
</dbReference>
<dbReference type="STRING" id="90262.A0A1X2I7X1"/>
<feature type="transmembrane region" description="Helical" evidence="10">
    <location>
        <begin position="430"/>
        <end position="447"/>
    </location>
</feature>
<feature type="transmembrane region" description="Helical" evidence="10">
    <location>
        <begin position="374"/>
        <end position="392"/>
    </location>
</feature>
<protein>
    <recommendedName>
        <fullName evidence="10">Rhomboid-type serine protease</fullName>
        <ecNumber evidence="10">3.4.21.105</ecNumber>
    </recommendedName>
</protein>
<evidence type="ECO:0000256" key="9">
    <source>
        <dbReference type="ARBA" id="ARBA00023136"/>
    </source>
</evidence>
<comment type="subcellular location">
    <subcellularLocation>
        <location evidence="2 10">Membrane</location>
        <topology evidence="2 10">Multi-pass membrane protein</topology>
    </subcellularLocation>
</comment>
<dbReference type="Proteomes" id="UP000193560">
    <property type="component" value="Unassembled WGS sequence"/>
</dbReference>
<evidence type="ECO:0000259" key="12">
    <source>
        <dbReference type="Pfam" id="PF01694"/>
    </source>
</evidence>
<feature type="transmembrane region" description="Helical" evidence="10">
    <location>
        <begin position="481"/>
        <end position="505"/>
    </location>
</feature>
<keyword evidence="4 10" id="KW-0645">Protease</keyword>
<evidence type="ECO:0000256" key="4">
    <source>
        <dbReference type="ARBA" id="ARBA00022670"/>
    </source>
</evidence>
<dbReference type="EMBL" id="MCGE01000022">
    <property type="protein sequence ID" value="ORZ11226.1"/>
    <property type="molecule type" value="Genomic_DNA"/>
</dbReference>
<keyword evidence="9 10" id="KW-0472">Membrane</keyword>
<feature type="transmembrane region" description="Helical" evidence="10">
    <location>
        <begin position="453"/>
        <end position="474"/>
    </location>
</feature>
<feature type="region of interest" description="Disordered" evidence="11">
    <location>
        <begin position="91"/>
        <end position="118"/>
    </location>
</feature>
<feature type="domain" description="Peptidase S54 rhomboid" evidence="12">
    <location>
        <begin position="333"/>
        <end position="470"/>
    </location>
</feature>
<dbReference type="Pfam" id="PF01694">
    <property type="entry name" value="Rhomboid"/>
    <property type="match status" value="1"/>
</dbReference>
<feature type="compositionally biased region" description="Polar residues" evidence="11">
    <location>
        <begin position="108"/>
        <end position="118"/>
    </location>
</feature>
<feature type="compositionally biased region" description="Polar residues" evidence="11">
    <location>
        <begin position="181"/>
        <end position="192"/>
    </location>
</feature>
<comment type="similarity">
    <text evidence="3 10">Belongs to the peptidase S54 family.</text>
</comment>
<comment type="caution">
    <text evidence="13">The sequence shown here is derived from an EMBL/GenBank/DDBJ whole genome shotgun (WGS) entry which is preliminary data.</text>
</comment>
<feature type="transmembrane region" description="Helical" evidence="10">
    <location>
        <begin position="335"/>
        <end position="362"/>
    </location>
</feature>
<keyword evidence="7 10" id="KW-0720">Serine protease</keyword>
<dbReference type="OrthoDB" id="2280681at2759"/>
<feature type="compositionally biased region" description="Pro residues" evidence="11">
    <location>
        <begin position="193"/>
        <end position="205"/>
    </location>
</feature>
<keyword evidence="6 10" id="KW-0378">Hydrolase</keyword>
<evidence type="ECO:0000256" key="10">
    <source>
        <dbReference type="RuleBase" id="RU362115"/>
    </source>
</evidence>
<evidence type="ECO:0000256" key="2">
    <source>
        <dbReference type="ARBA" id="ARBA00004141"/>
    </source>
</evidence>
<feature type="transmembrane region" description="Helical" evidence="10">
    <location>
        <begin position="215"/>
        <end position="238"/>
    </location>
</feature>
<dbReference type="PANTHER" id="PTHR22936:SF69">
    <property type="entry name" value="RHOMBOID-LIKE PROTEIN"/>
    <property type="match status" value="1"/>
</dbReference>
<evidence type="ECO:0000256" key="3">
    <source>
        <dbReference type="ARBA" id="ARBA00009045"/>
    </source>
</evidence>
<evidence type="ECO:0000256" key="11">
    <source>
        <dbReference type="SAM" id="MobiDB-lite"/>
    </source>
</evidence>
<keyword evidence="8 10" id="KW-1133">Transmembrane helix</keyword>
<evidence type="ECO:0000256" key="5">
    <source>
        <dbReference type="ARBA" id="ARBA00022692"/>
    </source>
</evidence>